<reference evidence="3" key="1">
    <citation type="journal article" date="2019" name="Int. J. Syst. Evol. Microbiol.">
        <title>The Global Catalogue of Microorganisms (GCM) 10K type strain sequencing project: providing services to taxonomists for standard genome sequencing and annotation.</title>
        <authorList>
            <consortium name="The Broad Institute Genomics Platform"/>
            <consortium name="The Broad Institute Genome Sequencing Center for Infectious Disease"/>
            <person name="Wu L."/>
            <person name="Ma J."/>
        </authorList>
    </citation>
    <scope>NUCLEOTIDE SEQUENCE [LARGE SCALE GENOMIC DNA]</scope>
    <source>
        <strain evidence="3">JCM 12762</strain>
    </source>
</reference>
<dbReference type="EMBL" id="BAAAKW010000059">
    <property type="protein sequence ID" value="GAA1224665.1"/>
    <property type="molecule type" value="Genomic_DNA"/>
</dbReference>
<organism evidence="2 3">
    <name type="scientific">Rhodoglobus aureus</name>
    <dbReference type="NCBI Taxonomy" id="191497"/>
    <lineage>
        <taxon>Bacteria</taxon>
        <taxon>Bacillati</taxon>
        <taxon>Actinomycetota</taxon>
        <taxon>Actinomycetes</taxon>
        <taxon>Micrococcales</taxon>
        <taxon>Microbacteriaceae</taxon>
        <taxon>Rhodoglobus</taxon>
    </lineage>
</organism>
<keyword evidence="1" id="KW-0472">Membrane</keyword>
<evidence type="ECO:0000313" key="3">
    <source>
        <dbReference type="Proteomes" id="UP001500943"/>
    </source>
</evidence>
<dbReference type="Proteomes" id="UP001500943">
    <property type="component" value="Unassembled WGS sequence"/>
</dbReference>
<accession>A0ABP4GGN8</accession>
<comment type="caution">
    <text evidence="2">The sequence shown here is derived from an EMBL/GenBank/DDBJ whole genome shotgun (WGS) entry which is preliminary data.</text>
</comment>
<evidence type="ECO:0000313" key="2">
    <source>
        <dbReference type="EMBL" id="GAA1224665.1"/>
    </source>
</evidence>
<sequence>MSYYTDLAFNLRARKCSEKQVREVLETISESVAAGGGHPENEFGLPKEYAAQYEGTRKASPGQRALTVFGLLGLVQILFQRLFLDVEFFPWGLVFAMAGFVAILVIGVFVATFLDHRLPHGFVTSEVS</sequence>
<proteinExistence type="predicted"/>
<protein>
    <submittedName>
        <fullName evidence="2">Uncharacterized protein</fullName>
    </submittedName>
</protein>
<dbReference type="RefSeq" id="WP_343926247.1">
    <property type="nucleotide sequence ID" value="NZ_BAAAKW010000059.1"/>
</dbReference>
<feature type="transmembrane region" description="Helical" evidence="1">
    <location>
        <begin position="65"/>
        <end position="83"/>
    </location>
</feature>
<name>A0ABP4GGN8_9MICO</name>
<keyword evidence="1" id="KW-1133">Transmembrane helix</keyword>
<gene>
    <name evidence="2" type="ORF">GCM10009655_24460</name>
</gene>
<keyword evidence="3" id="KW-1185">Reference proteome</keyword>
<keyword evidence="1" id="KW-0812">Transmembrane</keyword>
<feature type="transmembrane region" description="Helical" evidence="1">
    <location>
        <begin position="89"/>
        <end position="114"/>
    </location>
</feature>
<evidence type="ECO:0000256" key="1">
    <source>
        <dbReference type="SAM" id="Phobius"/>
    </source>
</evidence>